<evidence type="ECO:0000313" key="1">
    <source>
        <dbReference type="EMBL" id="XPM62227.1"/>
    </source>
</evidence>
<sequence length="107" mass="12058">MGVGGWGRRELGELDNYQLSTPFPTQHTASQKLKQQHFPLSTQHSALLTPLSTLLESYLRFRVLALPFFLPRFFLLFCSACWARMSASRLSRLSISGSLNSTPAKNQ</sequence>
<keyword evidence="2" id="KW-1185">Reference proteome</keyword>
<dbReference type="EMBL" id="CP182909">
    <property type="protein sequence ID" value="XPM62227.1"/>
    <property type="molecule type" value="Genomic_DNA"/>
</dbReference>
<proteinExistence type="predicted"/>
<protein>
    <submittedName>
        <fullName evidence="1">Uncharacterized protein</fullName>
    </submittedName>
</protein>
<organism evidence="1 2">
    <name type="scientific">Desertifilum tharense IPPAS B-1220</name>
    <dbReference type="NCBI Taxonomy" id="1781255"/>
    <lineage>
        <taxon>Bacteria</taxon>
        <taxon>Bacillati</taxon>
        <taxon>Cyanobacteriota</taxon>
        <taxon>Cyanophyceae</taxon>
        <taxon>Desertifilales</taxon>
        <taxon>Desertifilaceae</taxon>
        <taxon>Desertifilum</taxon>
    </lineage>
</organism>
<gene>
    <name evidence="1" type="ORF">BH720_020680</name>
</gene>
<dbReference type="Proteomes" id="UP000095472">
    <property type="component" value="Chromosome"/>
</dbReference>
<evidence type="ECO:0000313" key="2">
    <source>
        <dbReference type="Proteomes" id="UP000095472"/>
    </source>
</evidence>
<name>A0ACD5GNL9_9CYAN</name>
<reference evidence="1 2" key="1">
    <citation type="journal article" date="2016" name="Genome Announc.">
        <title>Draft Genome Sequence of the Thermotolerant Cyanobacterium Desertifilum sp. IPPAS B-1220.</title>
        <authorList>
            <person name="Mironov K.S."/>
            <person name="Sinetova M.A."/>
            <person name="Bolatkhan K."/>
            <person name="Zayadan B.K."/>
            <person name="Ustinova V.V."/>
            <person name="Kupriyanova E.V."/>
            <person name="Skrypnik A.N."/>
            <person name="Gogoleva N.E."/>
            <person name="Gogolev Y.V."/>
            <person name="Los D.A."/>
        </authorList>
    </citation>
    <scope>NUCLEOTIDE SEQUENCE [LARGE SCALE GENOMIC DNA]</scope>
    <source>
        <strain evidence="1 2">IPPAS B-1220</strain>
    </source>
</reference>
<accession>A0ACD5GNL9</accession>